<dbReference type="Proteomes" id="UP000095228">
    <property type="component" value="Chromosome"/>
</dbReference>
<dbReference type="RefSeq" id="WP_069961370.1">
    <property type="nucleotide sequence ID" value="NZ_CP016094.1"/>
</dbReference>
<name>A0A1D8AT57_9BACT</name>
<sequence length="265" mass="28723">MVASSFQIAQALHYLRSAITARLTLVVSVLAWLPSGPLLRASDDALSLTLSSGLASDHVDRGIERAGASWQSSFYGSVSDWKGRVWYGRPLDAGGVEEVRSSLAHGWQVGKVTAIEVTGTHFWYVNQPVSGAPAHSFEGVVRLSSIAPERWNPAIEIAYDIRYHATAVELSVERERLTRVGAWSLRAYGGQVSARDVLPDAIGAPLRDSYTYCGASIGLRRRVSPHWSVQGVAGLAGSSNQNSAWSDLPPRTARGRFALNALYDF</sequence>
<organism evidence="1 2">
    <name type="scientific">Lacunisphaera limnophila</name>
    <dbReference type="NCBI Taxonomy" id="1838286"/>
    <lineage>
        <taxon>Bacteria</taxon>
        <taxon>Pseudomonadati</taxon>
        <taxon>Verrucomicrobiota</taxon>
        <taxon>Opitutia</taxon>
        <taxon>Opitutales</taxon>
        <taxon>Opitutaceae</taxon>
        <taxon>Lacunisphaera</taxon>
    </lineage>
</organism>
<dbReference type="EMBL" id="CP016094">
    <property type="protein sequence ID" value="AOS44077.1"/>
    <property type="molecule type" value="Genomic_DNA"/>
</dbReference>
<evidence type="ECO:0000313" key="2">
    <source>
        <dbReference type="Proteomes" id="UP000095228"/>
    </source>
</evidence>
<accession>A0A1D8AT57</accession>
<proteinExistence type="predicted"/>
<dbReference type="AlphaFoldDB" id="A0A1D8AT57"/>
<dbReference type="KEGG" id="obg:Verru16b_01138"/>
<evidence type="ECO:0000313" key="1">
    <source>
        <dbReference type="EMBL" id="AOS44077.1"/>
    </source>
</evidence>
<gene>
    <name evidence="1" type="ORF">Verru16b_01138</name>
</gene>
<dbReference type="OrthoDB" id="9821602at2"/>
<protein>
    <submittedName>
        <fullName evidence="1">Uncharacterized protein</fullName>
    </submittedName>
</protein>
<reference evidence="1 2" key="1">
    <citation type="submission" date="2016-06" db="EMBL/GenBank/DDBJ databases">
        <title>Three novel species with peptidoglycan cell walls form the new genus Lacunisphaera gen. nov. in the family Opitutaceae of the verrucomicrobial subdivision 4.</title>
        <authorList>
            <person name="Rast P."/>
            <person name="Gloeckner I."/>
            <person name="Jogler M."/>
            <person name="Boedeker C."/>
            <person name="Jeske O."/>
            <person name="Wiegand S."/>
            <person name="Reinhardt R."/>
            <person name="Schumann P."/>
            <person name="Rohde M."/>
            <person name="Spring S."/>
            <person name="Gloeckner F.O."/>
            <person name="Jogler C."/>
        </authorList>
    </citation>
    <scope>NUCLEOTIDE SEQUENCE [LARGE SCALE GENOMIC DNA]</scope>
    <source>
        <strain evidence="1 2">IG16b</strain>
    </source>
</reference>
<keyword evidence="2" id="KW-1185">Reference proteome</keyword>